<dbReference type="InterPro" id="IPR001737">
    <property type="entry name" value="KsgA/Erm"/>
</dbReference>
<dbReference type="EMBL" id="BARS01024024">
    <property type="protein sequence ID" value="GAG03075.1"/>
    <property type="molecule type" value="Genomic_DNA"/>
</dbReference>
<evidence type="ECO:0000256" key="1">
    <source>
        <dbReference type="ARBA" id="ARBA00022490"/>
    </source>
</evidence>
<dbReference type="PANTHER" id="PTHR11727">
    <property type="entry name" value="DIMETHYLADENOSINE TRANSFERASE"/>
    <property type="match status" value="1"/>
</dbReference>
<evidence type="ECO:0000256" key="5">
    <source>
        <dbReference type="ARBA" id="ARBA00022691"/>
    </source>
</evidence>
<dbReference type="GO" id="GO:0000179">
    <property type="term" value="F:rRNA (adenine-N6,N6-)-dimethyltransferase activity"/>
    <property type="evidence" value="ECO:0007669"/>
    <property type="project" value="InterPro"/>
</dbReference>
<organism evidence="8">
    <name type="scientific">marine sediment metagenome</name>
    <dbReference type="NCBI Taxonomy" id="412755"/>
    <lineage>
        <taxon>unclassified sequences</taxon>
        <taxon>metagenomes</taxon>
        <taxon>ecological metagenomes</taxon>
    </lineage>
</organism>
<proteinExistence type="inferred from homology"/>
<dbReference type="SMART" id="SM00650">
    <property type="entry name" value="rADc"/>
    <property type="match status" value="1"/>
</dbReference>
<keyword evidence="1" id="KW-0963">Cytoplasm</keyword>
<dbReference type="InterPro" id="IPR020598">
    <property type="entry name" value="rRNA_Ade_methylase_Trfase_N"/>
</dbReference>
<dbReference type="AlphaFoldDB" id="X0UBY2"/>
<evidence type="ECO:0000313" key="8">
    <source>
        <dbReference type="EMBL" id="GAG03075.1"/>
    </source>
</evidence>
<dbReference type="InterPro" id="IPR011530">
    <property type="entry name" value="rRNA_adenine_dimethylase"/>
</dbReference>
<dbReference type="CDD" id="cd02440">
    <property type="entry name" value="AdoMet_MTases"/>
    <property type="match status" value="1"/>
</dbReference>
<keyword evidence="6" id="KW-0694">RNA-binding</keyword>
<dbReference type="PROSITE" id="PS01131">
    <property type="entry name" value="RRNA_A_DIMETH"/>
    <property type="match status" value="1"/>
</dbReference>
<keyword evidence="3" id="KW-0489">Methyltransferase</keyword>
<evidence type="ECO:0000256" key="3">
    <source>
        <dbReference type="ARBA" id="ARBA00022603"/>
    </source>
</evidence>
<keyword evidence="4" id="KW-0808">Transferase</keyword>
<dbReference type="Pfam" id="PF00398">
    <property type="entry name" value="RrnaAD"/>
    <property type="match status" value="1"/>
</dbReference>
<feature type="non-terminal residue" evidence="8">
    <location>
        <position position="1"/>
    </location>
</feature>
<evidence type="ECO:0000256" key="2">
    <source>
        <dbReference type="ARBA" id="ARBA00022552"/>
    </source>
</evidence>
<accession>X0UBY2</accession>
<dbReference type="PANTHER" id="PTHR11727:SF7">
    <property type="entry name" value="DIMETHYLADENOSINE TRANSFERASE-RELATED"/>
    <property type="match status" value="1"/>
</dbReference>
<dbReference type="PROSITE" id="PS51689">
    <property type="entry name" value="SAM_RNA_A_N6_MT"/>
    <property type="match status" value="1"/>
</dbReference>
<evidence type="ECO:0000256" key="6">
    <source>
        <dbReference type="ARBA" id="ARBA00022884"/>
    </source>
</evidence>
<name>X0UBY2_9ZZZZ</name>
<sequence>RRLDLRAKKGLGQHFLVDEGVLRRLISAAELTPSDTVVEVGPGLGILTRELAKGAGQVIAVEIDARMAAALQETFALWPNVTIINTDVMEHDPASLLGAETPYKVVGTLPYYIATAVLRHFLEAQIKPHSIVVTLQKEVAQAIVAPPGKMSLLSVSVQLYGKPAIVDYIPAQSFYPQPKVESAIVRIDLYERPSVAVVDEAKFFSVVRAGFSAPRKQLRNSLALGLEMAPGEVAALLKEVGISQERRAETLSLEEWARVHRVFFPT</sequence>
<comment type="caution">
    <text evidence="8">The sequence shown here is derived from an EMBL/GenBank/DDBJ whole genome shotgun (WGS) entry which is preliminary data.</text>
</comment>
<dbReference type="Gene3D" id="3.40.50.150">
    <property type="entry name" value="Vaccinia Virus protein VP39"/>
    <property type="match status" value="1"/>
</dbReference>
<dbReference type="GO" id="GO:0003723">
    <property type="term" value="F:RNA binding"/>
    <property type="evidence" value="ECO:0007669"/>
    <property type="project" value="UniProtKB-KW"/>
</dbReference>
<dbReference type="GO" id="GO:0005829">
    <property type="term" value="C:cytosol"/>
    <property type="evidence" value="ECO:0007669"/>
    <property type="project" value="TreeGrafter"/>
</dbReference>
<gene>
    <name evidence="8" type="ORF">S01H1_38189</name>
</gene>
<dbReference type="Gene3D" id="1.10.8.100">
    <property type="entry name" value="Ribosomal RNA adenine dimethylase-like, domain 2"/>
    <property type="match status" value="1"/>
</dbReference>
<feature type="domain" description="Ribosomal RNA adenine methylase transferase N-terminal" evidence="7">
    <location>
        <begin position="21"/>
        <end position="191"/>
    </location>
</feature>
<dbReference type="InterPro" id="IPR020596">
    <property type="entry name" value="rRNA_Ade_Mease_Trfase_CS"/>
</dbReference>
<dbReference type="HAMAP" id="MF_00607">
    <property type="entry name" value="16SrRNA_methyltr_A"/>
    <property type="match status" value="1"/>
</dbReference>
<dbReference type="InterPro" id="IPR023165">
    <property type="entry name" value="rRNA_Ade_diMease-like_C"/>
</dbReference>
<dbReference type="InterPro" id="IPR029063">
    <property type="entry name" value="SAM-dependent_MTases_sf"/>
</dbReference>
<keyword evidence="5" id="KW-0949">S-adenosyl-L-methionine</keyword>
<keyword evidence="2" id="KW-0698">rRNA processing</keyword>
<reference evidence="8" key="1">
    <citation type="journal article" date="2014" name="Front. Microbiol.">
        <title>High frequency of phylogenetically diverse reductive dehalogenase-homologous genes in deep subseafloor sedimentary metagenomes.</title>
        <authorList>
            <person name="Kawai M."/>
            <person name="Futagami T."/>
            <person name="Toyoda A."/>
            <person name="Takaki Y."/>
            <person name="Nishi S."/>
            <person name="Hori S."/>
            <person name="Arai W."/>
            <person name="Tsubouchi T."/>
            <person name="Morono Y."/>
            <person name="Uchiyama I."/>
            <person name="Ito T."/>
            <person name="Fujiyama A."/>
            <person name="Inagaki F."/>
            <person name="Takami H."/>
        </authorList>
    </citation>
    <scope>NUCLEOTIDE SEQUENCE</scope>
    <source>
        <strain evidence="8">Expedition CK06-06</strain>
    </source>
</reference>
<dbReference type="SUPFAM" id="SSF53335">
    <property type="entry name" value="S-adenosyl-L-methionine-dependent methyltransferases"/>
    <property type="match status" value="1"/>
</dbReference>
<evidence type="ECO:0000256" key="4">
    <source>
        <dbReference type="ARBA" id="ARBA00022679"/>
    </source>
</evidence>
<dbReference type="NCBIfam" id="TIGR00755">
    <property type="entry name" value="ksgA"/>
    <property type="match status" value="1"/>
</dbReference>
<evidence type="ECO:0000259" key="7">
    <source>
        <dbReference type="SMART" id="SM00650"/>
    </source>
</evidence>
<protein>
    <recommendedName>
        <fullName evidence="7">Ribosomal RNA adenine methylase transferase N-terminal domain-containing protein</fullName>
    </recommendedName>
</protein>